<gene>
    <name evidence="14" type="ORF">FYJ29_10590</name>
</gene>
<dbReference type="PANTHER" id="PTHR43331">
    <property type="entry name" value="HOMOSERINE DEHYDROGENASE"/>
    <property type="match status" value="1"/>
</dbReference>
<dbReference type="RefSeq" id="WP_154328839.1">
    <property type="nucleotide sequence ID" value="NZ_CP045696.1"/>
</dbReference>
<evidence type="ECO:0000313" key="14">
    <source>
        <dbReference type="EMBL" id="MSS18202.1"/>
    </source>
</evidence>
<dbReference type="PANTHER" id="PTHR43331:SF1">
    <property type="entry name" value="HOMOSERINE DEHYDROGENASE"/>
    <property type="match status" value="1"/>
</dbReference>
<dbReference type="SUPFAM" id="SSF51735">
    <property type="entry name" value="NAD(P)-binding Rossmann-fold domains"/>
    <property type="match status" value="1"/>
</dbReference>
<evidence type="ECO:0000256" key="7">
    <source>
        <dbReference type="ARBA" id="ARBA00022697"/>
    </source>
</evidence>
<feature type="domain" description="Homoserine dehydrogenase catalytic" evidence="12">
    <location>
        <begin position="131"/>
        <end position="309"/>
    </location>
</feature>
<name>A0A6L5XFG3_9BACT</name>
<dbReference type="Proteomes" id="UP000483362">
    <property type="component" value="Unassembled WGS sequence"/>
</dbReference>
<evidence type="ECO:0000256" key="3">
    <source>
        <dbReference type="ARBA" id="ARBA00006753"/>
    </source>
</evidence>
<keyword evidence="8 10" id="KW-0560">Oxidoreductase</keyword>
<accession>A0A6L5XFG3</accession>
<dbReference type="PROSITE" id="PS01042">
    <property type="entry name" value="HOMOSER_DHGENASE"/>
    <property type="match status" value="1"/>
</dbReference>
<keyword evidence="6 10" id="KW-0028">Amino-acid biosynthesis</keyword>
<sequence>MNDKQIYIGLFGFGTVGKGLYDVLKKIDPDNVHLVKVCVRNVAKHQQQAPELEFTSEADDIFADPRVNFIVELIDDADAAYAIVKRALTAGYPVVSGNKKMLAAHLPEMIELQKQHDTALLYDASACGSIPVIRNLEEYYDNDLLISVKGILNGSSNFILSKIFNEGMTYDAALALAQKLGFAESDPTLDIGGWDSVFKLIIITMHAFGVYVPSNEIFTFGIGNMNEHDIQFAVEKRRRIKLVGWAEKVAHNRLILSVMPHLLSKQKYIYSVEDEFNGVVIKGLFYYKQFMFGQGAGGFPTGSAVLSDITAQLYDYRYEYKKLLSSHKPVFTNDHRLRVYYRYDTPHDLNLLNFTNISESYYSDSFKYVVGEVSLQELHDRAQELRNAPVFLSLYPHD</sequence>
<keyword evidence="9 10" id="KW-0486">Methionine biosynthesis</keyword>
<keyword evidence="10" id="KW-0521">NADP</keyword>
<dbReference type="Pfam" id="PF03447">
    <property type="entry name" value="NAD_binding_3"/>
    <property type="match status" value="1"/>
</dbReference>
<dbReference type="InterPro" id="IPR001342">
    <property type="entry name" value="HDH_cat"/>
</dbReference>
<evidence type="ECO:0000256" key="11">
    <source>
        <dbReference type="RuleBase" id="RU004171"/>
    </source>
</evidence>
<feature type="domain" description="Aspartate/homoserine dehydrogenase NAD-binding" evidence="13">
    <location>
        <begin position="12"/>
        <end position="122"/>
    </location>
</feature>
<evidence type="ECO:0000256" key="8">
    <source>
        <dbReference type="ARBA" id="ARBA00023002"/>
    </source>
</evidence>
<organism evidence="14 15">
    <name type="scientific">Sodaliphilus pleomorphus</name>
    <dbReference type="NCBI Taxonomy" id="2606626"/>
    <lineage>
        <taxon>Bacteria</taxon>
        <taxon>Pseudomonadati</taxon>
        <taxon>Bacteroidota</taxon>
        <taxon>Bacteroidia</taxon>
        <taxon>Bacteroidales</taxon>
        <taxon>Muribaculaceae</taxon>
        <taxon>Sodaliphilus</taxon>
    </lineage>
</organism>
<dbReference type="InterPro" id="IPR036291">
    <property type="entry name" value="NAD(P)-bd_dom_sf"/>
</dbReference>
<proteinExistence type="inferred from homology"/>
<evidence type="ECO:0000256" key="10">
    <source>
        <dbReference type="RuleBase" id="RU000579"/>
    </source>
</evidence>
<dbReference type="UniPathway" id="UPA00051">
    <property type="reaction ID" value="UER00465"/>
</dbReference>
<dbReference type="GO" id="GO:0009086">
    <property type="term" value="P:methionine biosynthetic process"/>
    <property type="evidence" value="ECO:0007669"/>
    <property type="project" value="UniProtKB-KW"/>
</dbReference>
<keyword evidence="15" id="KW-1185">Reference proteome</keyword>
<dbReference type="SUPFAM" id="SSF55347">
    <property type="entry name" value="Glyceraldehyde-3-phosphate dehydrogenase-like, C-terminal domain"/>
    <property type="match status" value="1"/>
</dbReference>
<keyword evidence="7 10" id="KW-0791">Threonine biosynthesis</keyword>
<evidence type="ECO:0000259" key="12">
    <source>
        <dbReference type="Pfam" id="PF00742"/>
    </source>
</evidence>
<protein>
    <recommendedName>
        <fullName evidence="5 10">Homoserine dehydrogenase</fullName>
        <ecNumber evidence="4 10">1.1.1.3</ecNumber>
    </recommendedName>
</protein>
<evidence type="ECO:0000259" key="13">
    <source>
        <dbReference type="Pfam" id="PF03447"/>
    </source>
</evidence>
<evidence type="ECO:0000256" key="2">
    <source>
        <dbReference type="ARBA" id="ARBA00005062"/>
    </source>
</evidence>
<evidence type="ECO:0000256" key="1">
    <source>
        <dbReference type="ARBA" id="ARBA00005056"/>
    </source>
</evidence>
<dbReference type="GO" id="GO:0004412">
    <property type="term" value="F:homoserine dehydrogenase activity"/>
    <property type="evidence" value="ECO:0007669"/>
    <property type="project" value="UniProtKB-EC"/>
</dbReference>
<comment type="pathway">
    <text evidence="2 10">Amino-acid biosynthesis; L-methionine biosynthesis via de novo pathway; L-homoserine from L-aspartate: step 3/3.</text>
</comment>
<dbReference type="Gene3D" id="3.30.360.10">
    <property type="entry name" value="Dihydrodipicolinate Reductase, domain 2"/>
    <property type="match status" value="1"/>
</dbReference>
<dbReference type="GO" id="GO:0009088">
    <property type="term" value="P:threonine biosynthetic process"/>
    <property type="evidence" value="ECO:0007669"/>
    <property type="project" value="UniProtKB-UniPathway"/>
</dbReference>
<evidence type="ECO:0000256" key="5">
    <source>
        <dbReference type="ARBA" id="ARBA00013376"/>
    </source>
</evidence>
<dbReference type="EC" id="1.1.1.3" evidence="4 10"/>
<evidence type="ECO:0000256" key="9">
    <source>
        <dbReference type="ARBA" id="ARBA00023167"/>
    </source>
</evidence>
<dbReference type="InterPro" id="IPR005106">
    <property type="entry name" value="Asp/hSer_DH_NAD-bd"/>
</dbReference>
<dbReference type="EMBL" id="VULT01000017">
    <property type="protein sequence ID" value="MSS18202.1"/>
    <property type="molecule type" value="Genomic_DNA"/>
</dbReference>
<dbReference type="UniPathway" id="UPA00050">
    <property type="reaction ID" value="UER00063"/>
</dbReference>
<dbReference type="Pfam" id="PF00742">
    <property type="entry name" value="Homoserine_dh"/>
    <property type="match status" value="1"/>
</dbReference>
<reference evidence="14 15" key="1">
    <citation type="submission" date="2019-08" db="EMBL/GenBank/DDBJ databases">
        <title>In-depth cultivation of the pig gut microbiome towards novel bacterial diversity and tailored functional studies.</title>
        <authorList>
            <person name="Wylensek D."/>
            <person name="Hitch T.C.A."/>
            <person name="Clavel T."/>
        </authorList>
    </citation>
    <scope>NUCLEOTIDE SEQUENCE [LARGE SCALE GENOMIC DNA]</scope>
    <source>
        <strain evidence="14 15">Oil-RF-744-WCA-WT-10</strain>
    </source>
</reference>
<evidence type="ECO:0000313" key="15">
    <source>
        <dbReference type="Proteomes" id="UP000483362"/>
    </source>
</evidence>
<dbReference type="NCBIfam" id="NF004976">
    <property type="entry name" value="PRK06349.1"/>
    <property type="match status" value="1"/>
</dbReference>
<comment type="pathway">
    <text evidence="1 10">Amino-acid biosynthesis; L-threonine biosynthesis; L-threonine from L-aspartate: step 3/5.</text>
</comment>
<dbReference type="InterPro" id="IPR019811">
    <property type="entry name" value="HDH_CS"/>
</dbReference>
<comment type="caution">
    <text evidence="14">The sequence shown here is derived from an EMBL/GenBank/DDBJ whole genome shotgun (WGS) entry which is preliminary data.</text>
</comment>
<evidence type="ECO:0000256" key="4">
    <source>
        <dbReference type="ARBA" id="ARBA00013213"/>
    </source>
</evidence>
<evidence type="ECO:0000256" key="6">
    <source>
        <dbReference type="ARBA" id="ARBA00022605"/>
    </source>
</evidence>
<comment type="similarity">
    <text evidence="3 11">Belongs to the homoserine dehydrogenase family.</text>
</comment>
<dbReference type="FunFam" id="3.30.360.10:FF:000005">
    <property type="entry name" value="Homoserine dehydrogenase"/>
    <property type="match status" value="1"/>
</dbReference>
<comment type="catalytic activity">
    <reaction evidence="10">
        <text>L-homoserine + NADP(+) = L-aspartate 4-semialdehyde + NADPH + H(+)</text>
        <dbReference type="Rhea" id="RHEA:15761"/>
        <dbReference type="ChEBI" id="CHEBI:15378"/>
        <dbReference type="ChEBI" id="CHEBI:57476"/>
        <dbReference type="ChEBI" id="CHEBI:57783"/>
        <dbReference type="ChEBI" id="CHEBI:58349"/>
        <dbReference type="ChEBI" id="CHEBI:537519"/>
        <dbReference type="EC" id="1.1.1.3"/>
    </reaction>
</comment>
<dbReference type="Gene3D" id="3.40.50.720">
    <property type="entry name" value="NAD(P)-binding Rossmann-like Domain"/>
    <property type="match status" value="1"/>
</dbReference>
<dbReference type="AlphaFoldDB" id="A0A6L5XFG3"/>
<dbReference type="GO" id="GO:0050661">
    <property type="term" value="F:NADP binding"/>
    <property type="evidence" value="ECO:0007669"/>
    <property type="project" value="InterPro"/>
</dbReference>